<gene>
    <name evidence="2" type="ORF">Scep_024762</name>
</gene>
<feature type="region of interest" description="Disordered" evidence="1">
    <location>
        <begin position="26"/>
        <end position="49"/>
    </location>
</feature>
<organism evidence="2 3">
    <name type="scientific">Stephania cephalantha</name>
    <dbReference type="NCBI Taxonomy" id="152367"/>
    <lineage>
        <taxon>Eukaryota</taxon>
        <taxon>Viridiplantae</taxon>
        <taxon>Streptophyta</taxon>
        <taxon>Embryophyta</taxon>
        <taxon>Tracheophyta</taxon>
        <taxon>Spermatophyta</taxon>
        <taxon>Magnoliopsida</taxon>
        <taxon>Ranunculales</taxon>
        <taxon>Menispermaceae</taxon>
        <taxon>Menispermoideae</taxon>
        <taxon>Cissampelideae</taxon>
        <taxon>Stephania</taxon>
    </lineage>
</organism>
<name>A0AAP0F027_9MAGN</name>
<keyword evidence="3" id="KW-1185">Reference proteome</keyword>
<dbReference type="Proteomes" id="UP001419268">
    <property type="component" value="Unassembled WGS sequence"/>
</dbReference>
<dbReference type="EMBL" id="JBBNAG010000010">
    <property type="protein sequence ID" value="KAK9101332.1"/>
    <property type="molecule type" value="Genomic_DNA"/>
</dbReference>
<sequence length="49" mass="5302">MLCGHLHQQSTTCGAAVLGFDLQSTPRRRSVDTPSTLHVSPKPLNNNTN</sequence>
<proteinExistence type="predicted"/>
<feature type="compositionally biased region" description="Polar residues" evidence="1">
    <location>
        <begin position="32"/>
        <end position="49"/>
    </location>
</feature>
<accession>A0AAP0F027</accession>
<evidence type="ECO:0000313" key="3">
    <source>
        <dbReference type="Proteomes" id="UP001419268"/>
    </source>
</evidence>
<protein>
    <submittedName>
        <fullName evidence="2">Uncharacterized protein</fullName>
    </submittedName>
</protein>
<comment type="caution">
    <text evidence="2">The sequence shown here is derived from an EMBL/GenBank/DDBJ whole genome shotgun (WGS) entry which is preliminary data.</text>
</comment>
<dbReference type="AlphaFoldDB" id="A0AAP0F027"/>
<evidence type="ECO:0000313" key="2">
    <source>
        <dbReference type="EMBL" id="KAK9101332.1"/>
    </source>
</evidence>
<reference evidence="2 3" key="1">
    <citation type="submission" date="2024-01" db="EMBL/GenBank/DDBJ databases">
        <title>Genome assemblies of Stephania.</title>
        <authorList>
            <person name="Yang L."/>
        </authorList>
    </citation>
    <scope>NUCLEOTIDE SEQUENCE [LARGE SCALE GENOMIC DNA]</scope>
    <source>
        <strain evidence="2">JXDWG</strain>
        <tissue evidence="2">Leaf</tissue>
    </source>
</reference>
<evidence type="ECO:0000256" key="1">
    <source>
        <dbReference type="SAM" id="MobiDB-lite"/>
    </source>
</evidence>